<dbReference type="GO" id="GO:0030266">
    <property type="term" value="F:quinate 3-dehydrogenase (NAD+) activity"/>
    <property type="evidence" value="ECO:0007669"/>
    <property type="project" value="UniProtKB-EC"/>
</dbReference>
<dbReference type="GO" id="GO:0019632">
    <property type="term" value="P:shikimate metabolic process"/>
    <property type="evidence" value="ECO:0007669"/>
    <property type="project" value="InterPro"/>
</dbReference>
<dbReference type="Gene3D" id="3.40.50.10860">
    <property type="entry name" value="Leucine Dehydrogenase, chain A, domain 1"/>
    <property type="match status" value="1"/>
</dbReference>
<dbReference type="FunFam" id="3.40.50.10860:FF:000004">
    <property type="entry name" value="Quinate/shikimate dehydrogenase"/>
    <property type="match status" value="1"/>
</dbReference>
<dbReference type="Proteomes" id="UP000293568">
    <property type="component" value="Chromosome"/>
</dbReference>
<dbReference type="NCBIfam" id="NF001314">
    <property type="entry name" value="PRK00258.2-2"/>
    <property type="match status" value="1"/>
</dbReference>
<dbReference type="NCBIfam" id="TIGR00507">
    <property type="entry name" value="aroE"/>
    <property type="match status" value="1"/>
</dbReference>
<proteinExistence type="inferred from homology"/>
<comment type="function">
    <text evidence="10">Involved in the biosynthesis of the chorismate, which leads to the biosynthesis of aromatic amino acids. Catalyzes the reversible NADPH linked reduction of 3-dehydroshikimate (DHSA) to yield shikimate (SA).</text>
</comment>
<keyword evidence="4 10" id="KW-0560">Oxidoreductase</keyword>
<organism evidence="14 15">
    <name type="scientific">Paenibacillus protaetiae</name>
    <dbReference type="NCBI Taxonomy" id="2509456"/>
    <lineage>
        <taxon>Bacteria</taxon>
        <taxon>Bacillati</taxon>
        <taxon>Bacillota</taxon>
        <taxon>Bacilli</taxon>
        <taxon>Bacillales</taxon>
        <taxon>Paenibacillaceae</taxon>
        <taxon>Paenibacillus</taxon>
    </lineage>
</organism>
<reference evidence="14 15" key="1">
    <citation type="submission" date="2019-01" db="EMBL/GenBank/DDBJ databases">
        <title>Genome sequencing of strain FW100M-2.</title>
        <authorList>
            <person name="Heo J."/>
            <person name="Kim S.-J."/>
            <person name="Kim J.-S."/>
            <person name="Hong S.-B."/>
            <person name="Kwon S.-W."/>
        </authorList>
    </citation>
    <scope>NUCLEOTIDE SEQUENCE [LARGE SCALE GENOMIC DNA]</scope>
    <source>
        <strain evidence="14 15">FW100M-2</strain>
    </source>
</reference>
<evidence type="ECO:0000256" key="3">
    <source>
        <dbReference type="ARBA" id="ARBA00022857"/>
    </source>
</evidence>
<dbReference type="KEGG" id="pprt:ET464_01815"/>
<dbReference type="FunFam" id="3.40.50.720:FF:000086">
    <property type="entry name" value="Quinate/shikimate dehydrogenase"/>
    <property type="match status" value="1"/>
</dbReference>
<dbReference type="PANTHER" id="PTHR21089">
    <property type="entry name" value="SHIKIMATE DEHYDROGENASE"/>
    <property type="match status" value="1"/>
</dbReference>
<feature type="binding site" evidence="10">
    <location>
        <position position="270"/>
    </location>
    <ligand>
        <name>shikimate</name>
        <dbReference type="ChEBI" id="CHEBI:36208"/>
    </ligand>
</feature>
<dbReference type="GO" id="GO:0009073">
    <property type="term" value="P:aromatic amino acid family biosynthetic process"/>
    <property type="evidence" value="ECO:0007669"/>
    <property type="project" value="UniProtKB-KW"/>
</dbReference>
<comment type="catalytic activity">
    <reaction evidence="7">
        <text>L-quinate + NAD(+) = 3-dehydroquinate + NADH + H(+)</text>
        <dbReference type="Rhea" id="RHEA:22364"/>
        <dbReference type="ChEBI" id="CHEBI:15378"/>
        <dbReference type="ChEBI" id="CHEBI:29751"/>
        <dbReference type="ChEBI" id="CHEBI:32364"/>
        <dbReference type="ChEBI" id="CHEBI:57540"/>
        <dbReference type="ChEBI" id="CHEBI:57945"/>
        <dbReference type="EC" id="1.1.1.24"/>
    </reaction>
</comment>
<evidence type="ECO:0000256" key="2">
    <source>
        <dbReference type="ARBA" id="ARBA00022605"/>
    </source>
</evidence>
<dbReference type="EC" id="1.1.1.25" evidence="10"/>
<evidence type="ECO:0000313" key="15">
    <source>
        <dbReference type="Proteomes" id="UP000293568"/>
    </source>
</evidence>
<comment type="pathway">
    <text evidence="9">Aromatic compound metabolism; 3,4-dihydroxybenzoate biosynthesis; 3-dehydroquinate from D-quinate (NAD(+) route).</text>
</comment>
<dbReference type="GO" id="GO:0050661">
    <property type="term" value="F:NADP binding"/>
    <property type="evidence" value="ECO:0007669"/>
    <property type="project" value="InterPro"/>
</dbReference>
<feature type="domain" description="Shikimate dehydrogenase substrate binding N-terminal" evidence="12">
    <location>
        <begin position="28"/>
        <end position="110"/>
    </location>
</feature>
<feature type="domain" description="SDH C-terminal" evidence="13">
    <location>
        <begin position="263"/>
        <end position="293"/>
    </location>
</feature>
<evidence type="ECO:0000256" key="9">
    <source>
        <dbReference type="ARBA" id="ARBA00060613"/>
    </source>
</evidence>
<keyword evidence="2 10" id="KW-0028">Amino-acid biosynthesis</keyword>
<dbReference type="EMBL" id="CP035492">
    <property type="protein sequence ID" value="QAY65304.1"/>
    <property type="molecule type" value="Genomic_DNA"/>
</dbReference>
<sequence>MATESAAGAALAAEAGEGIDSHTVLYGVIGDPIRHSKSPIMLNRAFRETGINGVYTAFHITEDKLADFIAGVKAMGIRGVNVTIPHKLNIMKHLDEIDPGALAIGAVNTIVNDNGRLTGYNTDGVGYVRSLKEEAMPDISGKRVLVIGAGGAARGIVYALAGERPERITIANRTIDKAEELARSFSSRAELQAIANDRLQEACGEADLVINTTSVGMYPNVQDTPVGKGWIREGAVVSDLIYNPLVTRFLKEAEESGCRIHGGLGMFVHQGAIAFEYWTGRPAPVHAMRETVMASLKS</sequence>
<dbReference type="RefSeq" id="WP_129437741.1">
    <property type="nucleotide sequence ID" value="NZ_CP035492.1"/>
</dbReference>
<keyword evidence="5 10" id="KW-0057">Aromatic amino acid biosynthesis</keyword>
<dbReference type="GO" id="GO:0004764">
    <property type="term" value="F:shikimate 3-dehydrogenase (NADP+) activity"/>
    <property type="evidence" value="ECO:0007669"/>
    <property type="project" value="UniProtKB-UniRule"/>
</dbReference>
<dbReference type="InterPro" id="IPR036291">
    <property type="entry name" value="NAD(P)-bd_dom_sf"/>
</dbReference>
<dbReference type="AlphaFoldDB" id="A0A4P6ER21"/>
<dbReference type="Pfam" id="PF08501">
    <property type="entry name" value="Shikimate_dh_N"/>
    <property type="match status" value="1"/>
</dbReference>
<dbReference type="InterPro" id="IPR013708">
    <property type="entry name" value="Shikimate_DH-bd_N"/>
</dbReference>
<accession>A0A4P6ER21</accession>
<comment type="similarity">
    <text evidence="10">Belongs to the shikimate dehydrogenase family.</text>
</comment>
<feature type="binding site" evidence="10">
    <location>
        <position position="242"/>
    </location>
    <ligand>
        <name>shikimate</name>
        <dbReference type="ChEBI" id="CHEBI:36208"/>
    </ligand>
</feature>
<dbReference type="InterPro" id="IPR006151">
    <property type="entry name" value="Shikm_DH/Glu-tRNA_Rdtase"/>
</dbReference>
<dbReference type="Pfam" id="PF01488">
    <property type="entry name" value="Shikimate_DH"/>
    <property type="match status" value="1"/>
</dbReference>
<feature type="binding site" evidence="10">
    <location>
        <position position="123"/>
    </location>
    <ligand>
        <name>shikimate</name>
        <dbReference type="ChEBI" id="CHEBI:36208"/>
    </ligand>
</feature>
<dbReference type="Pfam" id="PF18317">
    <property type="entry name" value="SDH_C"/>
    <property type="match status" value="1"/>
</dbReference>
<dbReference type="NCBIfam" id="NF001319">
    <property type="entry name" value="PRK00258.3-3"/>
    <property type="match status" value="1"/>
</dbReference>
<evidence type="ECO:0000256" key="4">
    <source>
        <dbReference type="ARBA" id="ARBA00023002"/>
    </source>
</evidence>
<evidence type="ECO:0000259" key="12">
    <source>
        <dbReference type="Pfam" id="PF08501"/>
    </source>
</evidence>
<evidence type="ECO:0000256" key="7">
    <source>
        <dbReference type="ARBA" id="ARBA00051639"/>
    </source>
</evidence>
<keyword evidence="3 10" id="KW-0521">NADP</keyword>
<evidence type="ECO:0000256" key="5">
    <source>
        <dbReference type="ARBA" id="ARBA00023141"/>
    </source>
</evidence>
<feature type="binding site" evidence="10">
    <location>
        <position position="240"/>
    </location>
    <ligand>
        <name>NADP(+)</name>
        <dbReference type="ChEBI" id="CHEBI:58349"/>
    </ligand>
</feature>
<dbReference type="CDD" id="cd01065">
    <property type="entry name" value="NAD_bind_Shikimate_DH"/>
    <property type="match status" value="1"/>
</dbReference>
<dbReference type="Gene3D" id="3.40.50.720">
    <property type="entry name" value="NAD(P)-binding Rossmann-like Domain"/>
    <property type="match status" value="1"/>
</dbReference>
<dbReference type="InterPro" id="IPR046346">
    <property type="entry name" value="Aminoacid_DH-like_N_sf"/>
</dbReference>
<comment type="catalytic activity">
    <reaction evidence="6 10">
        <text>shikimate + NADP(+) = 3-dehydroshikimate + NADPH + H(+)</text>
        <dbReference type="Rhea" id="RHEA:17737"/>
        <dbReference type="ChEBI" id="CHEBI:15378"/>
        <dbReference type="ChEBI" id="CHEBI:16630"/>
        <dbReference type="ChEBI" id="CHEBI:36208"/>
        <dbReference type="ChEBI" id="CHEBI:57783"/>
        <dbReference type="ChEBI" id="CHEBI:58349"/>
        <dbReference type="EC" id="1.1.1.25"/>
    </reaction>
</comment>
<dbReference type="GO" id="GO:0009423">
    <property type="term" value="P:chorismate biosynthetic process"/>
    <property type="evidence" value="ECO:0007669"/>
    <property type="project" value="UniProtKB-UniRule"/>
</dbReference>
<dbReference type="UniPathway" id="UPA00053">
    <property type="reaction ID" value="UER00087"/>
</dbReference>
<evidence type="ECO:0000256" key="1">
    <source>
        <dbReference type="ARBA" id="ARBA00004871"/>
    </source>
</evidence>
<feature type="binding site" evidence="10">
    <location>
        <begin position="148"/>
        <end position="152"/>
    </location>
    <ligand>
        <name>NADP(+)</name>
        <dbReference type="ChEBI" id="CHEBI:58349"/>
    </ligand>
</feature>
<dbReference type="PANTHER" id="PTHR21089:SF1">
    <property type="entry name" value="BIFUNCTIONAL 3-DEHYDROQUINATE DEHYDRATASE_SHIKIMATE DEHYDROGENASE, CHLOROPLASTIC"/>
    <property type="match status" value="1"/>
</dbReference>
<dbReference type="HAMAP" id="MF_00222">
    <property type="entry name" value="Shikimate_DH_AroE"/>
    <property type="match status" value="1"/>
</dbReference>
<protein>
    <recommendedName>
        <fullName evidence="10">Shikimate dehydrogenase (NADP(+))</fullName>
        <shortName evidence="10">SDH</shortName>
        <ecNumber evidence="10">1.1.1.25</ecNumber>
    </recommendedName>
</protein>
<evidence type="ECO:0000313" key="14">
    <source>
        <dbReference type="EMBL" id="QAY65304.1"/>
    </source>
</evidence>
<keyword evidence="15" id="KW-1185">Reference proteome</keyword>
<feature type="binding site" evidence="10">
    <location>
        <position position="263"/>
    </location>
    <ligand>
        <name>NADP(+)</name>
        <dbReference type="ChEBI" id="CHEBI:58349"/>
    </ligand>
</feature>
<feature type="binding site" evidence="10">
    <location>
        <begin position="36"/>
        <end position="38"/>
    </location>
    <ligand>
        <name>shikimate</name>
        <dbReference type="ChEBI" id="CHEBI:36208"/>
    </ligand>
</feature>
<dbReference type="InterPro" id="IPR041121">
    <property type="entry name" value="SDH_C"/>
</dbReference>
<comment type="pathway">
    <text evidence="1 10">Metabolic intermediate biosynthesis; chorismate biosynthesis; chorismate from D-erythrose 4-phosphate and phosphoenolpyruvate: step 4/7.</text>
</comment>
<comment type="catalytic activity">
    <reaction evidence="8">
        <text>shikimate + NAD(+) = 3-dehydroshikimate + NADH + H(+)</text>
        <dbReference type="Rhea" id="RHEA:17741"/>
        <dbReference type="ChEBI" id="CHEBI:15378"/>
        <dbReference type="ChEBI" id="CHEBI:16630"/>
        <dbReference type="ChEBI" id="CHEBI:36208"/>
        <dbReference type="ChEBI" id="CHEBI:57540"/>
        <dbReference type="ChEBI" id="CHEBI:57945"/>
    </reaction>
</comment>
<name>A0A4P6ER21_9BACL</name>
<evidence type="ECO:0000259" key="13">
    <source>
        <dbReference type="Pfam" id="PF18317"/>
    </source>
</evidence>
<comment type="caution">
    <text evidence="10">Lacks conserved residue(s) required for the propagation of feature annotation.</text>
</comment>
<evidence type="ECO:0000256" key="10">
    <source>
        <dbReference type="HAMAP-Rule" id="MF_00222"/>
    </source>
</evidence>
<dbReference type="GO" id="GO:0052734">
    <property type="term" value="F:shikimate 3-dehydrogenase (NAD+) activity"/>
    <property type="evidence" value="ECO:0007669"/>
    <property type="project" value="RHEA"/>
</dbReference>
<feature type="binding site" evidence="10">
    <location>
        <position position="108"/>
    </location>
    <ligand>
        <name>shikimate</name>
        <dbReference type="ChEBI" id="CHEBI:36208"/>
    </ligand>
</feature>
<dbReference type="GO" id="GO:0008652">
    <property type="term" value="P:amino acid biosynthetic process"/>
    <property type="evidence" value="ECO:0007669"/>
    <property type="project" value="UniProtKB-KW"/>
</dbReference>
<dbReference type="SUPFAM" id="SSF53223">
    <property type="entry name" value="Aminoacid dehydrogenase-like, N-terminal domain"/>
    <property type="match status" value="1"/>
</dbReference>
<feature type="binding site" evidence="10">
    <location>
        <begin position="172"/>
        <end position="177"/>
    </location>
    <ligand>
        <name>NADP(+)</name>
        <dbReference type="ChEBI" id="CHEBI:58349"/>
    </ligand>
</feature>
<evidence type="ECO:0000256" key="8">
    <source>
        <dbReference type="ARBA" id="ARBA00052329"/>
    </source>
</evidence>
<feature type="active site" description="Proton acceptor" evidence="10">
    <location>
        <position position="87"/>
    </location>
</feature>
<feature type="binding site" evidence="10">
    <location>
        <position position="83"/>
    </location>
    <ligand>
        <name>shikimate</name>
        <dbReference type="ChEBI" id="CHEBI:36208"/>
    </ligand>
</feature>
<dbReference type="SUPFAM" id="SSF51735">
    <property type="entry name" value="NAD(P)-binding Rossmann-fold domains"/>
    <property type="match status" value="1"/>
</dbReference>
<dbReference type="OrthoDB" id="9792692at2"/>
<dbReference type="InterPro" id="IPR011342">
    <property type="entry name" value="Shikimate_DH"/>
</dbReference>
<evidence type="ECO:0000259" key="11">
    <source>
        <dbReference type="Pfam" id="PF01488"/>
    </source>
</evidence>
<dbReference type="InterPro" id="IPR022893">
    <property type="entry name" value="Shikimate_DH_fam"/>
</dbReference>
<comment type="subunit">
    <text evidence="10">Homodimer.</text>
</comment>
<gene>
    <name evidence="10 14" type="primary">aroE</name>
    <name evidence="14" type="ORF">ET464_01815</name>
</gene>
<evidence type="ECO:0000256" key="6">
    <source>
        <dbReference type="ARBA" id="ARBA00049442"/>
    </source>
</evidence>
<feature type="domain" description="Quinate/shikimate 5-dehydrogenase/glutamyl-tRNA reductase" evidence="11">
    <location>
        <begin position="132"/>
        <end position="214"/>
    </location>
</feature>